<reference evidence="6 7" key="1">
    <citation type="submission" date="2019-06" db="EMBL/GenBank/DDBJ databases">
        <title>Whole genome shotgun sequence of Nitrobacter winogradskyi NBRC 14297.</title>
        <authorList>
            <person name="Hosoyama A."/>
            <person name="Uohara A."/>
            <person name="Ohji S."/>
            <person name="Ichikawa N."/>
        </authorList>
    </citation>
    <scope>NUCLEOTIDE SEQUENCE [LARGE SCALE GENOMIC DNA]</scope>
    <source>
        <strain evidence="6 7">NBRC 14297</strain>
    </source>
</reference>
<feature type="DNA-binding region" description="H-T-H motif" evidence="4">
    <location>
        <begin position="26"/>
        <end position="45"/>
    </location>
</feature>
<dbReference type="RefSeq" id="WP_141383447.1">
    <property type="nucleotide sequence ID" value="NZ_BJNF01000042.1"/>
</dbReference>
<evidence type="ECO:0000259" key="5">
    <source>
        <dbReference type="PROSITE" id="PS50977"/>
    </source>
</evidence>
<dbReference type="Proteomes" id="UP000318825">
    <property type="component" value="Unassembled WGS sequence"/>
</dbReference>
<dbReference type="InterPro" id="IPR009057">
    <property type="entry name" value="Homeodomain-like_sf"/>
</dbReference>
<protein>
    <submittedName>
        <fullName evidence="6">TetR family transcriptional regulator</fullName>
    </submittedName>
</protein>
<evidence type="ECO:0000256" key="1">
    <source>
        <dbReference type="ARBA" id="ARBA00023015"/>
    </source>
</evidence>
<dbReference type="Pfam" id="PF16925">
    <property type="entry name" value="TetR_C_13"/>
    <property type="match status" value="1"/>
</dbReference>
<proteinExistence type="predicted"/>
<evidence type="ECO:0000313" key="7">
    <source>
        <dbReference type="Proteomes" id="UP000318825"/>
    </source>
</evidence>
<dbReference type="PANTHER" id="PTHR47506:SF7">
    <property type="entry name" value="TRANSCRIPTIONAL REGULATORY PROTEIN"/>
    <property type="match status" value="1"/>
</dbReference>
<organism evidence="6 7">
    <name type="scientific">Nitrobacter winogradskyi</name>
    <name type="common">Nitrobacter agilis</name>
    <dbReference type="NCBI Taxonomy" id="913"/>
    <lineage>
        <taxon>Bacteria</taxon>
        <taxon>Pseudomonadati</taxon>
        <taxon>Pseudomonadota</taxon>
        <taxon>Alphaproteobacteria</taxon>
        <taxon>Hyphomicrobiales</taxon>
        <taxon>Nitrobacteraceae</taxon>
        <taxon>Nitrobacter</taxon>
    </lineage>
</organism>
<dbReference type="PRINTS" id="PR00455">
    <property type="entry name" value="HTHTETR"/>
</dbReference>
<evidence type="ECO:0000256" key="4">
    <source>
        <dbReference type="PROSITE-ProRule" id="PRU00335"/>
    </source>
</evidence>
<evidence type="ECO:0000256" key="3">
    <source>
        <dbReference type="ARBA" id="ARBA00023163"/>
    </source>
</evidence>
<keyword evidence="2 4" id="KW-0238">DNA-binding</keyword>
<dbReference type="AlphaFoldDB" id="A0A4Y3WA10"/>
<sequence length="183" mass="21035">MAKIERNEIVTRAAELFRVGGYDDTSMAQIADACGIRKASLYHHFPEKDGLVLAAIERIHEHFRKHLFINAYRDNATARQRLHTLCEATFNYFDDREGGCLLGNFALALTERAPRFQEPLRSYFDDWAKAIAHLLTPQHGESKARDLAFDSVAHIQGAIMMMRLYHDPQHLRRALETSIRMLP</sequence>
<accession>A0A4Y3WA10</accession>
<dbReference type="PROSITE" id="PS50977">
    <property type="entry name" value="HTH_TETR_2"/>
    <property type="match status" value="1"/>
</dbReference>
<evidence type="ECO:0000313" key="6">
    <source>
        <dbReference type="EMBL" id="GEC15773.1"/>
    </source>
</evidence>
<dbReference type="GO" id="GO:0003677">
    <property type="term" value="F:DNA binding"/>
    <property type="evidence" value="ECO:0007669"/>
    <property type="project" value="UniProtKB-UniRule"/>
</dbReference>
<comment type="caution">
    <text evidence="6">The sequence shown here is derived from an EMBL/GenBank/DDBJ whole genome shotgun (WGS) entry which is preliminary data.</text>
</comment>
<dbReference type="SUPFAM" id="SSF48498">
    <property type="entry name" value="Tetracyclin repressor-like, C-terminal domain"/>
    <property type="match status" value="1"/>
</dbReference>
<feature type="domain" description="HTH tetR-type" evidence="5">
    <location>
        <begin position="3"/>
        <end position="63"/>
    </location>
</feature>
<dbReference type="InterPro" id="IPR011075">
    <property type="entry name" value="TetR_C"/>
</dbReference>
<name>A0A4Y3WA10_NITWI</name>
<keyword evidence="3" id="KW-0804">Transcription</keyword>
<evidence type="ECO:0000256" key="2">
    <source>
        <dbReference type="ARBA" id="ARBA00023125"/>
    </source>
</evidence>
<dbReference type="InterPro" id="IPR036271">
    <property type="entry name" value="Tet_transcr_reg_TetR-rel_C_sf"/>
</dbReference>
<dbReference type="Gene3D" id="1.10.10.60">
    <property type="entry name" value="Homeodomain-like"/>
    <property type="match status" value="1"/>
</dbReference>
<dbReference type="Pfam" id="PF00440">
    <property type="entry name" value="TetR_N"/>
    <property type="match status" value="1"/>
</dbReference>
<dbReference type="OrthoDB" id="9811084at2"/>
<dbReference type="Gene3D" id="1.10.357.10">
    <property type="entry name" value="Tetracycline Repressor, domain 2"/>
    <property type="match status" value="1"/>
</dbReference>
<dbReference type="EMBL" id="BJNF01000042">
    <property type="protein sequence ID" value="GEC15773.1"/>
    <property type="molecule type" value="Genomic_DNA"/>
</dbReference>
<gene>
    <name evidence="6" type="ORF">NWI01_16650</name>
</gene>
<dbReference type="InterPro" id="IPR001647">
    <property type="entry name" value="HTH_TetR"/>
</dbReference>
<dbReference type="PANTHER" id="PTHR47506">
    <property type="entry name" value="TRANSCRIPTIONAL REGULATORY PROTEIN"/>
    <property type="match status" value="1"/>
</dbReference>
<keyword evidence="1" id="KW-0805">Transcription regulation</keyword>
<dbReference type="SUPFAM" id="SSF46689">
    <property type="entry name" value="Homeodomain-like"/>
    <property type="match status" value="1"/>
</dbReference>